<keyword evidence="3" id="KW-1185">Reference proteome</keyword>
<dbReference type="Gene3D" id="3.80.30.30">
    <property type="match status" value="1"/>
</dbReference>
<evidence type="ECO:0000259" key="1">
    <source>
        <dbReference type="PROSITE" id="PS50835"/>
    </source>
</evidence>
<proteinExistence type="predicted"/>
<name>A0ABV0KKT1_9CYAN</name>
<dbReference type="InterPro" id="IPR007110">
    <property type="entry name" value="Ig-like_dom"/>
</dbReference>
<gene>
    <name evidence="2" type="ORF">NDI38_15175</name>
</gene>
<accession>A0ABV0KKT1</accession>
<dbReference type="Proteomes" id="UP001476950">
    <property type="component" value="Unassembled WGS sequence"/>
</dbReference>
<reference evidence="2 3" key="1">
    <citation type="submission" date="2022-04" db="EMBL/GenBank/DDBJ databases">
        <title>Positive selection, recombination, and allopatry shape intraspecific diversity of widespread and dominant cyanobacteria.</title>
        <authorList>
            <person name="Wei J."/>
            <person name="Shu W."/>
            <person name="Hu C."/>
        </authorList>
    </citation>
    <scope>NUCLEOTIDE SEQUENCE [LARGE SCALE GENOMIC DNA]</scope>
    <source>
        <strain evidence="2 3">AS-A4</strain>
    </source>
</reference>
<dbReference type="EMBL" id="JAMPLM010000013">
    <property type="protein sequence ID" value="MEP1059780.1"/>
    <property type="molecule type" value="Genomic_DNA"/>
</dbReference>
<organism evidence="2 3">
    <name type="scientific">Stenomitos frigidus AS-A4</name>
    <dbReference type="NCBI Taxonomy" id="2933935"/>
    <lineage>
        <taxon>Bacteria</taxon>
        <taxon>Bacillati</taxon>
        <taxon>Cyanobacteriota</taxon>
        <taxon>Cyanophyceae</taxon>
        <taxon>Leptolyngbyales</taxon>
        <taxon>Leptolyngbyaceae</taxon>
        <taxon>Stenomitos</taxon>
    </lineage>
</organism>
<dbReference type="PANTHER" id="PTHR37822:SF2">
    <property type="entry name" value="SPORE PHOTOPRODUCT LYASE"/>
    <property type="match status" value="1"/>
</dbReference>
<evidence type="ECO:0000313" key="3">
    <source>
        <dbReference type="Proteomes" id="UP001476950"/>
    </source>
</evidence>
<dbReference type="PANTHER" id="PTHR37822">
    <property type="entry name" value="SPORE PHOTOPRODUCT LYASE-RELATED"/>
    <property type="match status" value="1"/>
</dbReference>
<comment type="caution">
    <text evidence="2">The sequence shown here is derived from an EMBL/GenBank/DDBJ whole genome shotgun (WGS) entry which is preliminary data.</text>
</comment>
<dbReference type="Gene3D" id="3.40.50.12110">
    <property type="match status" value="1"/>
</dbReference>
<dbReference type="Pfam" id="PF20903">
    <property type="entry name" value="SPL"/>
    <property type="match status" value="1"/>
</dbReference>
<evidence type="ECO:0000313" key="2">
    <source>
        <dbReference type="EMBL" id="MEP1059780.1"/>
    </source>
</evidence>
<dbReference type="InterPro" id="IPR049539">
    <property type="entry name" value="SPL"/>
</dbReference>
<dbReference type="RefSeq" id="WP_190449648.1">
    <property type="nucleotide sequence ID" value="NZ_JAMPLM010000013.1"/>
</dbReference>
<sequence length="340" mass="38246">MPERVLFTPSALELPWGQQILSRVQALDLPVEELPRDRLTGLRGEDDRETYAIAKRTLAVVVAPPSHFKLSPIPPSADWQFHLAEGCPAHCQYCYLAGSLQGPPVIRAYANLPQILENLAAYERPGQATSYEVSCYTDPLGIEHLTGSLAECIRYFGTRPDARLRWVSKFDGVNHLLDLPHNGHTRCRVSVNAAPISQRLEGGTASVAKRLQALRQLALPRSQGGGGYPIGLVIAPIMPIDDWQTHYSELFDAIESAIDFDCNLTFELISHRFTPGSKDVLLSWYPNTSLDLDESTRSVKRNKFGGTKYVYEAEMMKTLRRFFEQEIARRFPQAEVLYWT</sequence>
<feature type="domain" description="Ig-like" evidence="1">
    <location>
        <begin position="113"/>
        <end position="197"/>
    </location>
</feature>
<protein>
    <submittedName>
        <fullName evidence="2">Radical SAM protein</fullName>
    </submittedName>
</protein>
<dbReference type="PROSITE" id="PS50835">
    <property type="entry name" value="IG_LIKE"/>
    <property type="match status" value="1"/>
</dbReference>